<dbReference type="PANTHER" id="PTHR43309:SF5">
    <property type="entry name" value="5-OXOPROLINASE SUBUNIT C"/>
    <property type="match status" value="1"/>
</dbReference>
<dbReference type="Gene3D" id="2.40.100.10">
    <property type="entry name" value="Cyclophilin-like"/>
    <property type="match status" value="1"/>
</dbReference>
<sequence length="332" mass="36655">MEIKSAGLLTTIQDSGRYGFRKYGIIVSGAMDGFAHRIANILVGNEEKDAVLEATLIGPKILIKEDTLISICGGDLSPQINNCDVPMWRPVYVKGGSILSFSKCVVGSRTYVAFAGSFNIEKIMESKSTYMRAEIGGYEGRALKKGDVLKLNDISHIGNRIANNLLKDVNCYGFAATKWFIGGEVLPKYDASPIVRVIADGQYDCFDDESKKNFFQNKFMITSQSDRMGYRLKGNNLSLKEPLEMISEAVSLGTVQVPADGNPIILLADRQTTGGYPKIAQVISVDIPIIAQLKPGDRLGFQKISLEEAQSLYILREMYIEDLKRGIKIKME</sequence>
<dbReference type="PANTHER" id="PTHR43309">
    <property type="entry name" value="5-OXOPROLINASE SUBUNIT C"/>
    <property type="match status" value="1"/>
</dbReference>
<name>A0ABT4D395_9CLOT</name>
<evidence type="ECO:0000256" key="3">
    <source>
        <dbReference type="ARBA" id="ARBA00022840"/>
    </source>
</evidence>
<keyword evidence="1" id="KW-0547">Nucleotide-binding</keyword>
<evidence type="ECO:0000259" key="4">
    <source>
        <dbReference type="SMART" id="SM00797"/>
    </source>
</evidence>
<comment type="caution">
    <text evidence="5">The sequence shown here is derived from an EMBL/GenBank/DDBJ whole genome shotgun (WGS) entry which is preliminary data.</text>
</comment>
<dbReference type="SMART" id="SM00797">
    <property type="entry name" value="AHS2"/>
    <property type="match status" value="1"/>
</dbReference>
<keyword evidence="6" id="KW-1185">Reference proteome</keyword>
<feature type="domain" description="Carboxyltransferase" evidence="4">
    <location>
        <begin position="22"/>
        <end position="319"/>
    </location>
</feature>
<dbReference type="SUPFAM" id="SSF50891">
    <property type="entry name" value="Cyclophilin-like"/>
    <property type="match status" value="1"/>
</dbReference>
<protein>
    <submittedName>
        <fullName evidence="5">Biotin-dependent carboxyltransferase family protein</fullName>
    </submittedName>
</protein>
<keyword evidence="3" id="KW-0067">ATP-binding</keyword>
<organism evidence="5 6">
    <name type="scientific">Clostridium aestuarii</name>
    <dbReference type="NCBI Taxonomy" id="338193"/>
    <lineage>
        <taxon>Bacteria</taxon>
        <taxon>Bacillati</taxon>
        <taxon>Bacillota</taxon>
        <taxon>Clostridia</taxon>
        <taxon>Eubacteriales</taxon>
        <taxon>Clostridiaceae</taxon>
        <taxon>Clostridium</taxon>
    </lineage>
</organism>
<dbReference type="Proteomes" id="UP001078443">
    <property type="component" value="Unassembled WGS sequence"/>
</dbReference>
<evidence type="ECO:0000256" key="1">
    <source>
        <dbReference type="ARBA" id="ARBA00022741"/>
    </source>
</evidence>
<gene>
    <name evidence="5" type="ORF">OW763_12315</name>
</gene>
<dbReference type="InterPro" id="IPR052708">
    <property type="entry name" value="PxpC"/>
</dbReference>
<dbReference type="EMBL" id="JAPQER010000005">
    <property type="protein sequence ID" value="MCY6485122.1"/>
    <property type="molecule type" value="Genomic_DNA"/>
</dbReference>
<dbReference type="InterPro" id="IPR029000">
    <property type="entry name" value="Cyclophilin-like_dom_sf"/>
</dbReference>
<dbReference type="Pfam" id="PF02626">
    <property type="entry name" value="CT_A_B"/>
    <property type="match status" value="1"/>
</dbReference>
<keyword evidence="2" id="KW-0378">Hydrolase</keyword>
<dbReference type="InterPro" id="IPR003778">
    <property type="entry name" value="CT_A_B"/>
</dbReference>
<evidence type="ECO:0000256" key="2">
    <source>
        <dbReference type="ARBA" id="ARBA00022801"/>
    </source>
</evidence>
<evidence type="ECO:0000313" key="6">
    <source>
        <dbReference type="Proteomes" id="UP001078443"/>
    </source>
</evidence>
<dbReference type="NCBIfam" id="TIGR00724">
    <property type="entry name" value="urea_amlyse_rel"/>
    <property type="match status" value="1"/>
</dbReference>
<reference evidence="5" key="1">
    <citation type="submission" date="2022-12" db="EMBL/GenBank/DDBJ databases">
        <authorList>
            <person name="Wang J."/>
        </authorList>
    </citation>
    <scope>NUCLEOTIDE SEQUENCE</scope>
    <source>
        <strain evidence="5">HY-45-18</strain>
    </source>
</reference>
<evidence type="ECO:0000313" key="5">
    <source>
        <dbReference type="EMBL" id="MCY6485122.1"/>
    </source>
</evidence>
<accession>A0ABT4D395</accession>
<proteinExistence type="predicted"/>